<evidence type="ECO:0000256" key="1">
    <source>
        <dbReference type="SAM" id="MobiDB-lite"/>
    </source>
</evidence>
<name>A0A8J4XUZ2_CHIOP</name>
<feature type="compositionally biased region" description="Polar residues" evidence="1">
    <location>
        <begin position="22"/>
        <end position="31"/>
    </location>
</feature>
<accession>A0A8J4XUZ2</accession>
<feature type="compositionally biased region" description="Basic residues" evidence="1">
    <location>
        <begin position="82"/>
        <end position="91"/>
    </location>
</feature>
<organism evidence="2 3">
    <name type="scientific">Chionoecetes opilio</name>
    <name type="common">Atlantic snow crab</name>
    <name type="synonym">Cancer opilio</name>
    <dbReference type="NCBI Taxonomy" id="41210"/>
    <lineage>
        <taxon>Eukaryota</taxon>
        <taxon>Metazoa</taxon>
        <taxon>Ecdysozoa</taxon>
        <taxon>Arthropoda</taxon>
        <taxon>Crustacea</taxon>
        <taxon>Multicrustacea</taxon>
        <taxon>Malacostraca</taxon>
        <taxon>Eumalacostraca</taxon>
        <taxon>Eucarida</taxon>
        <taxon>Decapoda</taxon>
        <taxon>Pleocyemata</taxon>
        <taxon>Brachyura</taxon>
        <taxon>Eubrachyura</taxon>
        <taxon>Majoidea</taxon>
        <taxon>Majidae</taxon>
        <taxon>Chionoecetes</taxon>
    </lineage>
</organism>
<keyword evidence="3" id="KW-1185">Reference proteome</keyword>
<feature type="region of interest" description="Disordered" evidence="1">
    <location>
        <begin position="1"/>
        <end position="115"/>
    </location>
</feature>
<proteinExistence type="predicted"/>
<comment type="caution">
    <text evidence="2">The sequence shown here is derived from an EMBL/GenBank/DDBJ whole genome shotgun (WGS) entry which is preliminary data.</text>
</comment>
<sequence>MQRHNPDLFLGRRRCMDRRTTVPEQFLSQKSPVPPYMPESSLHATGHVDSPPPPRQRLPRSTHRHTTQSHPQQYTPLLNASFRRHQCHGRKSPPPGDTTLPPSGTKPAGAFISRGTPLRQPFLGLQRQPVSPNKTSWPLSDLELDCL</sequence>
<feature type="compositionally biased region" description="Polar residues" evidence="1">
    <location>
        <begin position="68"/>
        <end position="78"/>
    </location>
</feature>
<feature type="compositionally biased region" description="Basic residues" evidence="1">
    <location>
        <begin position="57"/>
        <end position="67"/>
    </location>
</feature>
<evidence type="ECO:0000313" key="3">
    <source>
        <dbReference type="Proteomes" id="UP000770661"/>
    </source>
</evidence>
<dbReference type="AlphaFoldDB" id="A0A8J4XUZ2"/>
<dbReference type="EMBL" id="JACEEZ010022508">
    <property type="protein sequence ID" value="KAG0712361.1"/>
    <property type="molecule type" value="Genomic_DNA"/>
</dbReference>
<protein>
    <submittedName>
        <fullName evidence="2">Uncharacterized protein</fullName>
    </submittedName>
</protein>
<gene>
    <name evidence="2" type="ORF">GWK47_018657</name>
</gene>
<dbReference type="Proteomes" id="UP000770661">
    <property type="component" value="Unassembled WGS sequence"/>
</dbReference>
<reference evidence="2" key="1">
    <citation type="submission" date="2020-07" db="EMBL/GenBank/DDBJ databases">
        <title>The High-quality genome of the commercially important snow crab, Chionoecetes opilio.</title>
        <authorList>
            <person name="Jeong J.-H."/>
            <person name="Ryu S."/>
        </authorList>
    </citation>
    <scope>NUCLEOTIDE SEQUENCE</scope>
    <source>
        <strain evidence="2">MADBK_172401_WGS</strain>
        <tissue evidence="2">Digestive gland</tissue>
    </source>
</reference>
<evidence type="ECO:0000313" key="2">
    <source>
        <dbReference type="EMBL" id="KAG0712361.1"/>
    </source>
</evidence>